<evidence type="ECO:0000313" key="1">
    <source>
        <dbReference type="EMBL" id="KZV40617.1"/>
    </source>
</evidence>
<proteinExistence type="predicted"/>
<keyword evidence="2" id="KW-1185">Reference proteome</keyword>
<organism evidence="1 2">
    <name type="scientific">Dorcoceras hygrometricum</name>
    <dbReference type="NCBI Taxonomy" id="472368"/>
    <lineage>
        <taxon>Eukaryota</taxon>
        <taxon>Viridiplantae</taxon>
        <taxon>Streptophyta</taxon>
        <taxon>Embryophyta</taxon>
        <taxon>Tracheophyta</taxon>
        <taxon>Spermatophyta</taxon>
        <taxon>Magnoliopsida</taxon>
        <taxon>eudicotyledons</taxon>
        <taxon>Gunneridae</taxon>
        <taxon>Pentapetalae</taxon>
        <taxon>asterids</taxon>
        <taxon>lamiids</taxon>
        <taxon>Lamiales</taxon>
        <taxon>Gesneriaceae</taxon>
        <taxon>Didymocarpoideae</taxon>
        <taxon>Trichosporeae</taxon>
        <taxon>Loxocarpinae</taxon>
        <taxon>Dorcoceras</taxon>
    </lineage>
</organism>
<dbReference type="AlphaFoldDB" id="A0A2Z7C1M8"/>
<evidence type="ECO:0000313" key="2">
    <source>
        <dbReference type="Proteomes" id="UP000250235"/>
    </source>
</evidence>
<protein>
    <submittedName>
        <fullName evidence="1">Uncharacterized protein</fullName>
    </submittedName>
</protein>
<dbReference type="Proteomes" id="UP000250235">
    <property type="component" value="Unassembled WGS sequence"/>
</dbReference>
<reference evidence="1 2" key="1">
    <citation type="journal article" date="2015" name="Proc. Natl. Acad. Sci. U.S.A.">
        <title>The resurrection genome of Boea hygrometrica: A blueprint for survival of dehydration.</title>
        <authorList>
            <person name="Xiao L."/>
            <person name="Yang G."/>
            <person name="Zhang L."/>
            <person name="Yang X."/>
            <person name="Zhao S."/>
            <person name="Ji Z."/>
            <person name="Zhou Q."/>
            <person name="Hu M."/>
            <person name="Wang Y."/>
            <person name="Chen M."/>
            <person name="Xu Y."/>
            <person name="Jin H."/>
            <person name="Xiao X."/>
            <person name="Hu G."/>
            <person name="Bao F."/>
            <person name="Hu Y."/>
            <person name="Wan P."/>
            <person name="Li L."/>
            <person name="Deng X."/>
            <person name="Kuang T."/>
            <person name="Xiang C."/>
            <person name="Zhu J.K."/>
            <person name="Oliver M.J."/>
            <person name="He Y."/>
        </authorList>
    </citation>
    <scope>NUCLEOTIDE SEQUENCE [LARGE SCALE GENOMIC DNA]</scope>
    <source>
        <strain evidence="2">cv. XS01</strain>
    </source>
</reference>
<dbReference type="EMBL" id="KQ999907">
    <property type="protein sequence ID" value="KZV40617.1"/>
    <property type="molecule type" value="Genomic_DNA"/>
</dbReference>
<name>A0A2Z7C1M8_9LAMI</name>
<accession>A0A2Z7C1M8</accession>
<sequence>MYDRLISRPANGPDHLENSRRHLGNRALILPDRPWMLHKRLRYDITRVMVFLKNTNSYPGPNLSYTWSYTSILRLVLAVGDTPDTSGCHLGTRGQSCTLYTTKYVKDSGRLPEEKVTPPKVRPIHISLGSKITGDYGDNLAQNNRQSEGDLSHAKCSSAPCAGQRVPAYHTPVDWAVKMRIRPPELDTSICDAKYHVSLVGNIGML</sequence>
<gene>
    <name evidence="1" type="ORF">F511_34881</name>
</gene>